<accession>A0ABT3TJ45</accession>
<feature type="domain" description="DUF1214" evidence="1">
    <location>
        <begin position="284"/>
        <end position="339"/>
    </location>
</feature>
<gene>
    <name evidence="2" type="ORF">EYC98_15890</name>
</gene>
<proteinExistence type="predicted"/>
<reference evidence="2" key="1">
    <citation type="submission" date="2019-02" db="EMBL/GenBank/DDBJ databases">
        <authorList>
            <person name="Li S.-H."/>
        </authorList>
    </citation>
    <scope>NUCLEOTIDE SEQUENCE</scope>
    <source>
        <strain evidence="2">IMCC14734</strain>
    </source>
</reference>
<dbReference type="Pfam" id="PF06742">
    <property type="entry name" value="DUF1214"/>
    <property type="match status" value="2"/>
</dbReference>
<dbReference type="SUPFAM" id="SSF160935">
    <property type="entry name" value="VPA0735-like"/>
    <property type="match status" value="1"/>
</dbReference>
<organism evidence="2 3">
    <name type="scientific">Candidatus Litorirhabdus singularis</name>
    <dbReference type="NCBI Taxonomy" id="2518993"/>
    <lineage>
        <taxon>Bacteria</taxon>
        <taxon>Pseudomonadati</taxon>
        <taxon>Pseudomonadota</taxon>
        <taxon>Gammaproteobacteria</taxon>
        <taxon>Cellvibrionales</taxon>
        <taxon>Halieaceae</taxon>
        <taxon>Candidatus Litorirhabdus</taxon>
    </lineage>
</organism>
<dbReference type="EMBL" id="SHNN01000003">
    <property type="protein sequence ID" value="MCX2982345.1"/>
    <property type="molecule type" value="Genomic_DNA"/>
</dbReference>
<feature type="domain" description="DUF1214" evidence="1">
    <location>
        <begin position="127"/>
        <end position="159"/>
    </location>
</feature>
<protein>
    <submittedName>
        <fullName evidence="2">DUF1214 domain-containing protein</fullName>
    </submittedName>
</protein>
<dbReference type="Gene3D" id="2.60.120.1600">
    <property type="match status" value="1"/>
</dbReference>
<name>A0ABT3TJ45_9GAMM</name>
<evidence type="ECO:0000313" key="3">
    <source>
        <dbReference type="Proteomes" id="UP001143362"/>
    </source>
</evidence>
<evidence type="ECO:0000259" key="1">
    <source>
        <dbReference type="Pfam" id="PF06742"/>
    </source>
</evidence>
<dbReference type="InterPro" id="IPR010621">
    <property type="entry name" value="DUF1214"/>
</dbReference>
<comment type="caution">
    <text evidence="2">The sequence shown here is derived from an EMBL/GenBank/DDBJ whole genome shotgun (WGS) entry which is preliminary data.</text>
</comment>
<evidence type="ECO:0000313" key="2">
    <source>
        <dbReference type="EMBL" id="MCX2982345.1"/>
    </source>
</evidence>
<keyword evidence="3" id="KW-1185">Reference proteome</keyword>
<dbReference type="Proteomes" id="UP001143362">
    <property type="component" value="Unassembled WGS sequence"/>
</dbReference>
<sequence length="356" mass="40129">MDGSLWADFCDSLKATGEQVLRESAPANVFDRAEGYRYLTRLLRLSLEKNIEFGDPRFPEFYSLSHATAKIGNDNPDNFYQNCAISGRYDYRIRGQRGSVPYLSIETKAGSYGSTGTMAPTGHVELEDLDILDDGSFEILVSATPQSGNWLPMQPESDNMLVRQTFQNRSQESAAQLTIECLNPDGEAQLDPVEFAEQLGRVNGFINGTAGLFIDWMDIFSKHINQLPPNDQQMCLTAGGDPSIYYHNSYWKLAADEALLIEIAELPECRSWNFQLSNFWLESLDYRYHRIHVNKHTARYAEDGSLQILVAHSDPGQNYPNWISTAGHNQGSMLLRYIEASSFPPVKTRVVKFGDL</sequence>